<feature type="transmembrane region" description="Helical" evidence="1">
    <location>
        <begin position="191"/>
        <end position="209"/>
    </location>
</feature>
<dbReference type="EMBL" id="CP045119">
    <property type="protein sequence ID" value="QIN84761.1"/>
    <property type="molecule type" value="Genomic_DNA"/>
</dbReference>
<keyword evidence="3" id="KW-1185">Reference proteome</keyword>
<keyword evidence="1" id="KW-0812">Transmembrane</keyword>
<reference evidence="2 3" key="1">
    <citation type="submission" date="2019-10" db="EMBL/GenBank/DDBJ databases">
        <title>Rubrobacter sp nov SCSIO 52090 isolated from a deep-sea sediment in the South China Sea.</title>
        <authorList>
            <person name="Chen R.W."/>
        </authorList>
    </citation>
    <scope>NUCLEOTIDE SEQUENCE [LARGE SCALE GENOMIC DNA]</scope>
    <source>
        <strain evidence="2 3">SCSIO 52909</strain>
    </source>
</reference>
<feature type="transmembrane region" description="Helical" evidence="1">
    <location>
        <begin position="105"/>
        <end position="124"/>
    </location>
</feature>
<evidence type="ECO:0000313" key="3">
    <source>
        <dbReference type="Proteomes" id="UP000501452"/>
    </source>
</evidence>
<feature type="transmembrane region" description="Helical" evidence="1">
    <location>
        <begin position="36"/>
        <end position="58"/>
    </location>
</feature>
<evidence type="ECO:0008006" key="4">
    <source>
        <dbReference type="Google" id="ProtNLM"/>
    </source>
</evidence>
<feature type="transmembrane region" description="Helical" evidence="1">
    <location>
        <begin position="393"/>
        <end position="411"/>
    </location>
</feature>
<feature type="transmembrane region" description="Helical" evidence="1">
    <location>
        <begin position="6"/>
        <end position="24"/>
    </location>
</feature>
<feature type="transmembrane region" description="Helical" evidence="1">
    <location>
        <begin position="152"/>
        <end position="170"/>
    </location>
</feature>
<accession>A0A6G8QED3</accession>
<name>A0A6G8QED3_9ACTN</name>
<keyword evidence="1" id="KW-1133">Transmembrane helix</keyword>
<keyword evidence="1" id="KW-0472">Membrane</keyword>
<feature type="transmembrane region" description="Helical" evidence="1">
    <location>
        <begin position="295"/>
        <end position="313"/>
    </location>
</feature>
<proteinExistence type="predicted"/>
<evidence type="ECO:0000313" key="2">
    <source>
        <dbReference type="EMBL" id="QIN84761.1"/>
    </source>
</evidence>
<feature type="transmembrane region" description="Helical" evidence="1">
    <location>
        <begin position="64"/>
        <end position="84"/>
    </location>
</feature>
<evidence type="ECO:0000256" key="1">
    <source>
        <dbReference type="SAM" id="Phobius"/>
    </source>
</evidence>
<protein>
    <recommendedName>
        <fullName evidence="4">Glycosyltransferase RgtA/B/C/D-like domain-containing protein</fullName>
    </recommendedName>
</protein>
<dbReference type="KEGG" id="rub:GBA63_20520"/>
<organism evidence="2 3">
    <name type="scientific">Rubrobacter tropicus</name>
    <dbReference type="NCBI Taxonomy" id="2653851"/>
    <lineage>
        <taxon>Bacteria</taxon>
        <taxon>Bacillati</taxon>
        <taxon>Actinomycetota</taxon>
        <taxon>Rubrobacteria</taxon>
        <taxon>Rubrobacterales</taxon>
        <taxon>Rubrobacteraceae</taxon>
        <taxon>Rubrobacter</taxon>
    </lineage>
</organism>
<dbReference type="AlphaFoldDB" id="A0A6G8QED3"/>
<gene>
    <name evidence="2" type="ORF">GBA63_20520</name>
</gene>
<dbReference type="RefSeq" id="WP_166179273.1">
    <property type="nucleotide sequence ID" value="NZ_CP045119.1"/>
</dbReference>
<dbReference type="Proteomes" id="UP000501452">
    <property type="component" value="Chromosome"/>
</dbReference>
<feature type="transmembrane region" description="Helical" evidence="1">
    <location>
        <begin position="541"/>
        <end position="559"/>
    </location>
</feature>
<feature type="transmembrane region" description="Helical" evidence="1">
    <location>
        <begin position="367"/>
        <end position="386"/>
    </location>
</feature>
<feature type="transmembrane region" description="Helical" evidence="1">
    <location>
        <begin position="451"/>
        <end position="473"/>
    </location>
</feature>
<feature type="transmembrane region" description="Helical" evidence="1">
    <location>
        <begin position="268"/>
        <end position="288"/>
    </location>
</feature>
<sequence length="713" mass="75936">MLSDLILTLPVALLVGVAPGYFWARLLSPNSGWAERLAWSSALSLSLVTVLAFALARISGGGVTLPIAVAAPLVVLGAGVAAFARFGPPKGKDEPLLTPPRGMPVPALALVAVAFALVAASVLLDPSGFWLAGACEGWPTGTCRTAGEAQRFVLPVALLLAGAGAAHLVFSRRDREPGETPETGPSAALTGVRFLLPAVLLLALVRGYIGPILHDWPFVRGLDHYSHAVMTDMMLTRGDTGSYLVYPPGFHVFTAIISRLTGLEPLEIFPVLGPSLMVLPALALYVLGNRLWGPVYGIAAAFFTVLAGGTYYFYNDAMYPNQVASQFLMVLAVVALLKSYSAPTIRNGLLLAVVGSAVVFYHQVSGLYLASLLAVIGLIFVPYLLLRHGRTGLVLLASLALLGLLSVAYAWDTYDLGREMAGLIGASEAAGTTSDVGAVFGSQPAYSVGSLIGAILSQPVAWLGLLGALLLLADPARRPREVLVRATLLAWVLILFAGSRTSLSGFPQRFGRDLGIPLSLLGALAFVVLLATLLKRRSSGPAVFAGSMAVLLAVSLVGLRGAQSFDQAAGESPHLLMSSGIAEAGEWLAARNEGGNIMVSPQENQVPSRMMLAMGHYDALQSYPENGIRDPRHMPPSGPDPLWDTLWVMYHPVGEKTQDLLEKHDVRYVVLYKKMPDRPVTPFWRLFEPQVDLYENVFENEAVLIVRPRLSGV</sequence>
<feature type="transmembrane region" description="Helical" evidence="1">
    <location>
        <begin position="482"/>
        <end position="502"/>
    </location>
</feature>
<feature type="transmembrane region" description="Helical" evidence="1">
    <location>
        <begin position="514"/>
        <end position="534"/>
    </location>
</feature>